<evidence type="ECO:0000256" key="6">
    <source>
        <dbReference type="ARBA" id="ARBA00022475"/>
    </source>
</evidence>
<dbReference type="GO" id="GO:0005507">
    <property type="term" value="F:copper ion binding"/>
    <property type="evidence" value="ECO:0007669"/>
    <property type="project" value="TreeGrafter"/>
</dbReference>
<feature type="transmembrane region" description="Helical" evidence="23">
    <location>
        <begin position="802"/>
        <end position="821"/>
    </location>
</feature>
<name>A0A2G1VEB5_9GAMM</name>
<dbReference type="PANTHER" id="PTHR43520:SF6">
    <property type="entry name" value="COPPER-EXPORTING P-TYPE ATPASE"/>
    <property type="match status" value="1"/>
</dbReference>
<comment type="similarity">
    <text evidence="2 23">Belongs to the cation transport ATPase (P-type) (TC 3.A.3) family. Type IB subfamily.</text>
</comment>
<dbReference type="GO" id="GO:0060003">
    <property type="term" value="P:copper ion export"/>
    <property type="evidence" value="ECO:0007669"/>
    <property type="project" value="UniProtKB-ARBA"/>
</dbReference>
<organism evidence="26 27">
    <name type="scientific">Marinobacter guineae</name>
    <dbReference type="NCBI Taxonomy" id="432303"/>
    <lineage>
        <taxon>Bacteria</taxon>
        <taxon>Pseudomonadati</taxon>
        <taxon>Pseudomonadota</taxon>
        <taxon>Gammaproteobacteria</taxon>
        <taxon>Pseudomonadales</taxon>
        <taxon>Marinobacteraceae</taxon>
        <taxon>Marinobacter</taxon>
    </lineage>
</organism>
<feature type="domain" description="HMA" evidence="25">
    <location>
        <begin position="122"/>
        <end position="185"/>
    </location>
</feature>
<evidence type="ECO:0000313" key="27">
    <source>
        <dbReference type="Proteomes" id="UP000229044"/>
    </source>
</evidence>
<keyword evidence="18" id="KW-0406">Ion transport</keyword>
<dbReference type="Gene3D" id="3.40.1110.10">
    <property type="entry name" value="Calcium-transporting ATPase, cytoplasmic domain N"/>
    <property type="match status" value="1"/>
</dbReference>
<keyword evidence="17" id="KW-0186">Copper</keyword>
<evidence type="ECO:0000256" key="8">
    <source>
        <dbReference type="ARBA" id="ARBA00022692"/>
    </source>
</evidence>
<dbReference type="PROSITE" id="PS50846">
    <property type="entry name" value="HMA_2"/>
    <property type="match status" value="2"/>
</dbReference>
<evidence type="ECO:0000313" key="26">
    <source>
        <dbReference type="EMBL" id="PHQ25105.1"/>
    </source>
</evidence>
<dbReference type="NCBIfam" id="TIGR01525">
    <property type="entry name" value="ATPase-IB_hvy"/>
    <property type="match status" value="1"/>
</dbReference>
<feature type="transmembrane region" description="Helical" evidence="23">
    <location>
        <begin position="277"/>
        <end position="300"/>
    </location>
</feature>
<dbReference type="EMBL" id="NTFI01000003">
    <property type="protein sequence ID" value="PHQ25105.1"/>
    <property type="molecule type" value="Genomic_DNA"/>
</dbReference>
<feature type="region of interest" description="Disordered" evidence="24">
    <location>
        <begin position="69"/>
        <end position="123"/>
    </location>
</feature>
<dbReference type="InterPro" id="IPR018303">
    <property type="entry name" value="ATPase_P-typ_P_site"/>
</dbReference>
<evidence type="ECO:0000256" key="4">
    <source>
        <dbReference type="ARBA" id="ARBA00015102"/>
    </source>
</evidence>
<dbReference type="InterPro" id="IPR036163">
    <property type="entry name" value="HMA_dom_sf"/>
</dbReference>
<dbReference type="CDD" id="cd02094">
    <property type="entry name" value="P-type_ATPase_Cu-like"/>
    <property type="match status" value="1"/>
</dbReference>
<keyword evidence="6 23" id="KW-1003">Cell membrane</keyword>
<evidence type="ECO:0000256" key="2">
    <source>
        <dbReference type="ARBA" id="ARBA00006024"/>
    </source>
</evidence>
<evidence type="ECO:0000256" key="13">
    <source>
        <dbReference type="ARBA" id="ARBA00022840"/>
    </source>
</evidence>
<evidence type="ECO:0000256" key="7">
    <source>
        <dbReference type="ARBA" id="ARBA00022553"/>
    </source>
</evidence>
<dbReference type="SUPFAM" id="SSF55008">
    <property type="entry name" value="HMA, heavy metal-associated domain"/>
    <property type="match status" value="2"/>
</dbReference>
<dbReference type="SFLD" id="SFLDS00003">
    <property type="entry name" value="Haloacid_Dehalogenase"/>
    <property type="match status" value="1"/>
</dbReference>
<dbReference type="InterPro" id="IPR023298">
    <property type="entry name" value="ATPase_P-typ_TM_dom_sf"/>
</dbReference>
<dbReference type="GO" id="GO:0005524">
    <property type="term" value="F:ATP binding"/>
    <property type="evidence" value="ECO:0007669"/>
    <property type="project" value="UniProtKB-UniRule"/>
</dbReference>
<dbReference type="CDD" id="cd00371">
    <property type="entry name" value="HMA"/>
    <property type="match status" value="2"/>
</dbReference>
<evidence type="ECO:0000256" key="15">
    <source>
        <dbReference type="ARBA" id="ARBA00022967"/>
    </source>
</evidence>
<dbReference type="NCBIfam" id="TIGR01494">
    <property type="entry name" value="ATPase_P-type"/>
    <property type="match status" value="1"/>
</dbReference>
<dbReference type="EC" id="7.2.2.8" evidence="3"/>
<dbReference type="PRINTS" id="PR00119">
    <property type="entry name" value="CATATPASE"/>
</dbReference>
<evidence type="ECO:0000256" key="17">
    <source>
        <dbReference type="ARBA" id="ARBA00023008"/>
    </source>
</evidence>
<dbReference type="GO" id="GO:0140581">
    <property type="term" value="F:P-type monovalent copper transporter activity"/>
    <property type="evidence" value="ECO:0007669"/>
    <property type="project" value="UniProtKB-EC"/>
</dbReference>
<keyword evidence="11 23" id="KW-0547">Nucleotide-binding</keyword>
<dbReference type="Pfam" id="PF00702">
    <property type="entry name" value="Hydrolase"/>
    <property type="match status" value="1"/>
</dbReference>
<evidence type="ECO:0000259" key="25">
    <source>
        <dbReference type="PROSITE" id="PS50846"/>
    </source>
</evidence>
<feature type="transmembrane region" description="Helical" evidence="23">
    <location>
        <begin position="208"/>
        <end position="230"/>
    </location>
</feature>
<dbReference type="PROSITE" id="PS00154">
    <property type="entry name" value="ATPASE_E1_E2"/>
    <property type="match status" value="1"/>
</dbReference>
<dbReference type="GO" id="GO:0055070">
    <property type="term" value="P:copper ion homeostasis"/>
    <property type="evidence" value="ECO:0007669"/>
    <property type="project" value="TreeGrafter"/>
</dbReference>
<dbReference type="InterPro" id="IPR027256">
    <property type="entry name" value="P-typ_ATPase_IB"/>
</dbReference>
<keyword evidence="5" id="KW-0813">Transport</keyword>
<feature type="transmembrane region" description="Helical" evidence="23">
    <location>
        <begin position="306"/>
        <end position="325"/>
    </location>
</feature>
<dbReference type="Gene3D" id="2.70.150.10">
    <property type="entry name" value="Calcium-transporting ATPase, cytoplasmic transduction domain A"/>
    <property type="match status" value="1"/>
</dbReference>
<keyword evidence="12" id="KW-0187">Copper transport</keyword>
<dbReference type="NCBIfam" id="TIGR01511">
    <property type="entry name" value="ATPase-IB1_Cu"/>
    <property type="match status" value="1"/>
</dbReference>
<dbReference type="InterPro" id="IPR044492">
    <property type="entry name" value="P_typ_ATPase_HD_dom"/>
</dbReference>
<evidence type="ECO:0000256" key="9">
    <source>
        <dbReference type="ARBA" id="ARBA00022723"/>
    </source>
</evidence>
<dbReference type="InterPro" id="IPR008250">
    <property type="entry name" value="ATPase_P-typ_transduc_dom_A_sf"/>
</dbReference>
<feature type="compositionally biased region" description="Basic and acidic residues" evidence="24">
    <location>
        <begin position="871"/>
        <end position="880"/>
    </location>
</feature>
<evidence type="ECO:0000256" key="12">
    <source>
        <dbReference type="ARBA" id="ARBA00022796"/>
    </source>
</evidence>
<keyword evidence="16 23" id="KW-1133">Transmembrane helix</keyword>
<feature type="compositionally biased region" description="Basic and acidic residues" evidence="24">
    <location>
        <begin position="86"/>
        <end position="105"/>
    </location>
</feature>
<dbReference type="FunFam" id="3.30.70.100:FF:000001">
    <property type="entry name" value="ATPase copper transporting beta"/>
    <property type="match status" value="1"/>
</dbReference>
<keyword evidence="10" id="KW-0677">Repeat</keyword>
<dbReference type="PANTHER" id="PTHR43520">
    <property type="entry name" value="ATP7, ISOFORM B"/>
    <property type="match status" value="1"/>
</dbReference>
<dbReference type="PROSITE" id="PS01047">
    <property type="entry name" value="HMA_1"/>
    <property type="match status" value="1"/>
</dbReference>
<dbReference type="GO" id="GO:0016887">
    <property type="term" value="F:ATP hydrolysis activity"/>
    <property type="evidence" value="ECO:0007669"/>
    <property type="project" value="InterPro"/>
</dbReference>
<dbReference type="InterPro" id="IPR059000">
    <property type="entry name" value="ATPase_P-type_domA"/>
</dbReference>
<evidence type="ECO:0000256" key="22">
    <source>
        <dbReference type="ARBA" id="ARBA00049289"/>
    </source>
</evidence>
<evidence type="ECO:0000256" key="19">
    <source>
        <dbReference type="ARBA" id="ARBA00023136"/>
    </source>
</evidence>
<evidence type="ECO:0000256" key="10">
    <source>
        <dbReference type="ARBA" id="ARBA00022737"/>
    </source>
</evidence>
<feature type="transmembrane region" description="Helical" evidence="23">
    <location>
        <begin position="242"/>
        <end position="265"/>
    </location>
</feature>
<comment type="subcellular location">
    <subcellularLocation>
        <location evidence="1">Cell membrane</location>
        <topology evidence="1">Multi-pass membrane protein</topology>
    </subcellularLocation>
</comment>
<evidence type="ECO:0000256" key="1">
    <source>
        <dbReference type="ARBA" id="ARBA00004651"/>
    </source>
</evidence>
<dbReference type="GO" id="GO:0043682">
    <property type="term" value="F:P-type divalent copper transporter activity"/>
    <property type="evidence" value="ECO:0007669"/>
    <property type="project" value="TreeGrafter"/>
</dbReference>
<accession>A0A2G1VEB5</accession>
<keyword evidence="15" id="KW-1278">Translocase</keyword>
<dbReference type="InterPro" id="IPR006121">
    <property type="entry name" value="HMA_dom"/>
</dbReference>
<proteinExistence type="inferred from homology"/>
<dbReference type="SUPFAM" id="SSF81665">
    <property type="entry name" value="Calcium ATPase, transmembrane domain M"/>
    <property type="match status" value="1"/>
</dbReference>
<dbReference type="Pfam" id="PF00403">
    <property type="entry name" value="HMA"/>
    <property type="match status" value="2"/>
</dbReference>
<feature type="transmembrane region" description="Helical" evidence="23">
    <location>
        <begin position="462"/>
        <end position="481"/>
    </location>
</feature>
<dbReference type="Gene3D" id="3.30.70.100">
    <property type="match status" value="2"/>
</dbReference>
<feature type="transmembrane region" description="Helical" evidence="23">
    <location>
        <begin position="487"/>
        <end position="510"/>
    </location>
</feature>
<keyword evidence="27" id="KW-1185">Reference proteome</keyword>
<comment type="caution">
    <text evidence="26">The sequence shown here is derived from an EMBL/GenBank/DDBJ whole genome shotgun (WGS) entry which is preliminary data.</text>
</comment>
<evidence type="ECO:0000256" key="20">
    <source>
        <dbReference type="ARBA" id="ARBA00029719"/>
    </source>
</evidence>
<evidence type="ECO:0000256" key="11">
    <source>
        <dbReference type="ARBA" id="ARBA00022741"/>
    </source>
</evidence>
<evidence type="ECO:0000256" key="18">
    <source>
        <dbReference type="ARBA" id="ARBA00023065"/>
    </source>
</evidence>
<dbReference type="Gene3D" id="3.40.50.1000">
    <property type="entry name" value="HAD superfamily/HAD-like"/>
    <property type="match status" value="1"/>
</dbReference>
<dbReference type="RefSeq" id="WP_099618418.1">
    <property type="nucleotide sequence ID" value="NZ_KZ319340.1"/>
</dbReference>
<comment type="catalytic activity">
    <reaction evidence="22">
        <text>Cu(+)(in) + ATP + H2O = Cu(+)(out) + ADP + phosphate + H(+)</text>
        <dbReference type="Rhea" id="RHEA:25792"/>
        <dbReference type="ChEBI" id="CHEBI:15377"/>
        <dbReference type="ChEBI" id="CHEBI:15378"/>
        <dbReference type="ChEBI" id="CHEBI:30616"/>
        <dbReference type="ChEBI" id="CHEBI:43474"/>
        <dbReference type="ChEBI" id="CHEBI:49552"/>
        <dbReference type="ChEBI" id="CHEBI:456216"/>
        <dbReference type="EC" id="7.2.2.8"/>
    </reaction>
</comment>
<reference evidence="26 27" key="1">
    <citation type="submission" date="2017-09" db="EMBL/GenBank/DDBJ databases">
        <title>The draft genome sequences of Marinobacter guineae M3B.</title>
        <authorList>
            <person name="Cao J."/>
        </authorList>
    </citation>
    <scope>NUCLEOTIDE SEQUENCE [LARGE SCALE GENOMIC DNA]</scope>
    <source>
        <strain evidence="26 27">M3B</strain>
    </source>
</reference>
<keyword evidence="7" id="KW-0597">Phosphoprotein</keyword>
<dbReference type="SUPFAM" id="SSF56784">
    <property type="entry name" value="HAD-like"/>
    <property type="match status" value="1"/>
</dbReference>
<dbReference type="FunFam" id="2.70.150.10:FF:000020">
    <property type="entry name" value="Copper-exporting P-type ATPase A"/>
    <property type="match status" value="1"/>
</dbReference>
<feature type="domain" description="HMA" evidence="25">
    <location>
        <begin position="7"/>
        <end position="71"/>
    </location>
</feature>
<keyword evidence="19 23" id="KW-0472">Membrane</keyword>
<evidence type="ECO:0000256" key="21">
    <source>
        <dbReference type="ARBA" id="ARBA00033239"/>
    </source>
</evidence>
<sequence length="880" mass="91966">MSDAPVLQTTLSISGASCQGCAKKIRTALEPLTGDSELVEVDLDRHTVALPEGVDAAEAARIVTETGYPAEPFEEAQKPASCCTSKGEDGTDDSVHGDHPSHDAPETTSESNQAEPAGTENGQVHLSVTGATCASCVNTIEKALMSVSGISHAHMNLADNTATATGNAEPQALVKAVESVGYGASVIEDEDEADDRKQAQDKKQYKSLLIKMAVSLGLGLGLMVWGMGFGTMMVTDANQGTWLGLGVLTLIVMAATGGHFYTGAWKAFRHHNANMDTLIALGTGTAWLYSIVVASIPGALPEMARHVYFEASAMIIGLINLGQALELRAKGKTSEAVRRLLDLRAKTARVIRNGEERDIPVEEVRKGDQVRVRPGEKLPVDGVIAEGSTRIDESMLTGEPMPVSKSEGDEVSAGTLNTHGSIVYEATRVGSETALAQIIKLVKKAQGSKPAIGRLADKISSVFVPTVMLIAVVAALVWYNVGPEPAVVHMMVAATTVLIIACPCALGLATPMSVMVGVGKAAEYGALIRQGDALQTAGKLDLVILDKTGTITEGHPAVTRVHASNGDEQRLLALAAGLEQHSEHPLAEAILAKAKEQGAEAEKVSGFEALNGKGVKGQFDGQPLRLGNRRWLEDEGIALGDLTDAAGSIAEEAGTPLFLALGNEALGVIGVADAIKPDSKAAIARLHKAGIKVMMVTGDVDATAKAIANKAGIDDYRAEVLPEDKAEVVSEMRGKGYTVAMVGDGINDAPALAAADVGFAIGTGTDVAIESAGITLMRGSLHGVPDAIEISRATVKNIHQNLFGAFVYNSMGIPVAAGLLYPVWGILMSPILAGAAMSLSSVTVVSNANRLRLFRTSHRPARNGANSDENSDPKQQKERN</sequence>
<gene>
    <name evidence="26" type="ORF">CLH62_12195</name>
</gene>
<evidence type="ECO:0000256" key="16">
    <source>
        <dbReference type="ARBA" id="ARBA00022989"/>
    </source>
</evidence>
<dbReference type="Proteomes" id="UP000229044">
    <property type="component" value="Unassembled WGS sequence"/>
</dbReference>
<dbReference type="InterPro" id="IPR023299">
    <property type="entry name" value="ATPase_P-typ_cyto_dom_N"/>
</dbReference>
<dbReference type="InterPro" id="IPR023214">
    <property type="entry name" value="HAD_sf"/>
</dbReference>
<evidence type="ECO:0000256" key="14">
    <source>
        <dbReference type="ARBA" id="ARBA00022842"/>
    </source>
</evidence>
<feature type="region of interest" description="Disordered" evidence="24">
    <location>
        <begin position="856"/>
        <end position="880"/>
    </location>
</feature>
<dbReference type="InterPro" id="IPR036412">
    <property type="entry name" value="HAD-like_sf"/>
</dbReference>
<dbReference type="GO" id="GO:0005886">
    <property type="term" value="C:plasma membrane"/>
    <property type="evidence" value="ECO:0007669"/>
    <property type="project" value="UniProtKB-SubCell"/>
</dbReference>
<protein>
    <recommendedName>
        <fullName evidence="4">Copper-exporting P-type ATPase</fullName>
        <ecNumber evidence="3">7.2.2.8</ecNumber>
    </recommendedName>
    <alternativeName>
        <fullName evidence="20">Copper-exporting P-type ATPase A</fullName>
    </alternativeName>
    <alternativeName>
        <fullName evidence="21">Cu(+)-exporting ATPase</fullName>
    </alternativeName>
</protein>
<dbReference type="OrthoDB" id="9814270at2"/>
<dbReference type="SFLD" id="SFLDF00027">
    <property type="entry name" value="p-type_atpase"/>
    <property type="match status" value="1"/>
</dbReference>
<keyword evidence="8 23" id="KW-0812">Transmembrane</keyword>
<evidence type="ECO:0000256" key="3">
    <source>
        <dbReference type="ARBA" id="ARBA00012517"/>
    </source>
</evidence>
<evidence type="ECO:0000256" key="5">
    <source>
        <dbReference type="ARBA" id="ARBA00022448"/>
    </source>
</evidence>
<feature type="compositionally biased region" description="Polar residues" evidence="24">
    <location>
        <begin position="106"/>
        <end position="123"/>
    </location>
</feature>
<dbReference type="AlphaFoldDB" id="A0A2G1VEB5"/>
<dbReference type="InterPro" id="IPR001757">
    <property type="entry name" value="P_typ_ATPase"/>
</dbReference>
<keyword evidence="9 23" id="KW-0479">Metal-binding</keyword>
<keyword evidence="14" id="KW-0460">Magnesium</keyword>
<dbReference type="InterPro" id="IPR017969">
    <property type="entry name" value="Heavy-metal-associated_CS"/>
</dbReference>
<evidence type="ECO:0000256" key="24">
    <source>
        <dbReference type="SAM" id="MobiDB-lite"/>
    </source>
</evidence>
<dbReference type="PRINTS" id="PR00943">
    <property type="entry name" value="CUATPASE"/>
</dbReference>
<keyword evidence="13 23" id="KW-0067">ATP-binding</keyword>
<feature type="transmembrane region" description="Helical" evidence="23">
    <location>
        <begin position="827"/>
        <end position="849"/>
    </location>
</feature>
<evidence type="ECO:0000256" key="23">
    <source>
        <dbReference type="RuleBase" id="RU362081"/>
    </source>
</evidence>
<dbReference type="SUPFAM" id="SSF81653">
    <property type="entry name" value="Calcium ATPase, transduction domain A"/>
    <property type="match status" value="1"/>
</dbReference>
<dbReference type="SFLD" id="SFLDG00002">
    <property type="entry name" value="C1.7:_P-type_atpase_like"/>
    <property type="match status" value="1"/>
</dbReference>
<dbReference type="Pfam" id="PF00122">
    <property type="entry name" value="E1-E2_ATPase"/>
    <property type="match status" value="1"/>
</dbReference>